<dbReference type="Gene3D" id="1.10.167.10">
    <property type="entry name" value="Regulator of G-protein Signalling 4, domain 2"/>
    <property type="match status" value="1"/>
</dbReference>
<accession>A0A2I2YJV9</accession>
<evidence type="ECO:0000256" key="2">
    <source>
        <dbReference type="ARBA" id="ARBA00022927"/>
    </source>
</evidence>
<reference evidence="6" key="3">
    <citation type="submission" date="2025-08" db="UniProtKB">
        <authorList>
            <consortium name="Ensembl"/>
        </authorList>
    </citation>
    <scope>IDENTIFICATION</scope>
</reference>
<dbReference type="InterPro" id="IPR044926">
    <property type="entry name" value="RGS_subdomain_2"/>
</dbReference>
<evidence type="ECO:0000259" key="5">
    <source>
        <dbReference type="PROSITE" id="PS51207"/>
    </source>
</evidence>
<evidence type="ECO:0000256" key="1">
    <source>
        <dbReference type="ARBA" id="ARBA00010883"/>
    </source>
</evidence>
<dbReference type="EMBL" id="CABD030046421">
    <property type="status" value="NOT_ANNOTATED_CDS"/>
    <property type="molecule type" value="Genomic_DNA"/>
</dbReference>
<dbReference type="Proteomes" id="UP000001519">
    <property type="component" value="Chromosome 6"/>
</dbReference>
<dbReference type="InterPro" id="IPR013937">
    <property type="entry name" value="Sorting_nexin_C"/>
</dbReference>
<dbReference type="PANTHER" id="PTHR22775">
    <property type="entry name" value="SORTING NEXIN"/>
    <property type="match status" value="1"/>
</dbReference>
<organism evidence="6 7">
    <name type="scientific">Gorilla gorilla gorilla</name>
    <name type="common">Western lowland gorilla</name>
    <dbReference type="NCBI Taxonomy" id="9595"/>
    <lineage>
        <taxon>Eukaryota</taxon>
        <taxon>Metazoa</taxon>
        <taxon>Chordata</taxon>
        <taxon>Craniata</taxon>
        <taxon>Vertebrata</taxon>
        <taxon>Euteleostomi</taxon>
        <taxon>Mammalia</taxon>
        <taxon>Eutheria</taxon>
        <taxon>Euarchontoglires</taxon>
        <taxon>Primates</taxon>
        <taxon>Haplorrhini</taxon>
        <taxon>Catarrhini</taxon>
        <taxon>Hominidae</taxon>
        <taxon>Gorilla</taxon>
    </lineage>
</organism>
<dbReference type="InterPro" id="IPR003114">
    <property type="entry name" value="Phox_assoc"/>
</dbReference>
<keyword evidence="3" id="KW-0472">Membrane</keyword>
<feature type="domain" description="PX" evidence="4">
    <location>
        <begin position="540"/>
        <end position="660"/>
    </location>
</feature>
<dbReference type="SUPFAM" id="SSF48097">
    <property type="entry name" value="Regulator of G-protein signaling, RGS"/>
    <property type="match status" value="1"/>
</dbReference>
<dbReference type="SMART" id="SM00313">
    <property type="entry name" value="PXA"/>
    <property type="match status" value="1"/>
</dbReference>
<dbReference type="SUPFAM" id="SSF64268">
    <property type="entry name" value="PX domain"/>
    <property type="match status" value="1"/>
</dbReference>
<evidence type="ECO:0000313" key="7">
    <source>
        <dbReference type="Proteomes" id="UP000001519"/>
    </source>
</evidence>
<keyword evidence="2" id="KW-0813">Transport</keyword>
<dbReference type="GeneTree" id="ENSGT00950000182856"/>
<dbReference type="InterPro" id="IPR016137">
    <property type="entry name" value="RGS"/>
</dbReference>
<dbReference type="Pfam" id="PF00615">
    <property type="entry name" value="RGS"/>
    <property type="match status" value="1"/>
</dbReference>
<dbReference type="GO" id="GO:0015031">
    <property type="term" value="P:protein transport"/>
    <property type="evidence" value="ECO:0007669"/>
    <property type="project" value="UniProtKB-KW"/>
</dbReference>
<dbReference type="PANTHER" id="PTHR22775:SF44">
    <property type="entry name" value="SORTING NEXIN-14"/>
    <property type="match status" value="1"/>
</dbReference>
<reference evidence="6" key="4">
    <citation type="submission" date="2025-09" db="UniProtKB">
        <authorList>
            <consortium name="Ensembl"/>
        </authorList>
    </citation>
    <scope>IDENTIFICATION</scope>
</reference>
<reference evidence="6 7" key="2">
    <citation type="journal article" date="2012" name="Nature">
        <title>Insights into hominid evolution from the gorilla genome sequence.</title>
        <authorList>
            <person name="Scally A."/>
            <person name="Dutheil J.Y."/>
            <person name="Hillier L.W."/>
            <person name="Jordan G.E."/>
            <person name="Goodhead I."/>
            <person name="Herrero J."/>
            <person name="Hobolth A."/>
            <person name="Lappalainen T."/>
            <person name="Mailund T."/>
            <person name="Marques-Bonet T."/>
            <person name="McCarthy S."/>
            <person name="Montgomery S.H."/>
            <person name="Schwalie P.C."/>
            <person name="Tang Y.A."/>
            <person name="Ward M.C."/>
            <person name="Xue Y."/>
            <person name="Yngvadottir B."/>
            <person name="Alkan C."/>
            <person name="Andersen L.N."/>
            <person name="Ayub Q."/>
            <person name="Ball E.V."/>
            <person name="Beal K."/>
            <person name="Bradley B.J."/>
            <person name="Chen Y."/>
            <person name="Clee C.M."/>
            <person name="Fitzgerald S."/>
            <person name="Graves T.A."/>
            <person name="Gu Y."/>
            <person name="Heath P."/>
            <person name="Heger A."/>
            <person name="Karakoc E."/>
            <person name="Kolb-Kokocinski A."/>
            <person name="Laird G.K."/>
            <person name="Lunter G."/>
            <person name="Meader S."/>
            <person name="Mort M."/>
            <person name="Mullikin J.C."/>
            <person name="Munch K."/>
            <person name="O'Connor T.D."/>
            <person name="Phillips A.D."/>
            <person name="Prado-Martinez J."/>
            <person name="Rogers A.S."/>
            <person name="Sajjadian S."/>
            <person name="Schmidt D."/>
            <person name="Shaw K."/>
            <person name="Simpson J.T."/>
            <person name="Stenson P.D."/>
            <person name="Turner D.J."/>
            <person name="Vigilant L."/>
            <person name="Vilella A.J."/>
            <person name="Whitener W."/>
            <person name="Zhu B."/>
            <person name="Cooper D.N."/>
            <person name="de Jong P."/>
            <person name="Dermitzakis E.T."/>
            <person name="Eichler E.E."/>
            <person name="Flicek P."/>
            <person name="Goldman N."/>
            <person name="Mundy N.I."/>
            <person name="Ning Z."/>
            <person name="Odom D.T."/>
            <person name="Ponting C.P."/>
            <person name="Quail M.A."/>
            <person name="Ryder O.A."/>
            <person name="Searle S.M."/>
            <person name="Warren W.C."/>
            <person name="Wilson R.K."/>
            <person name="Schierup M.H."/>
            <person name="Rogers J."/>
            <person name="Tyler-Smith C."/>
            <person name="Durbin R."/>
        </authorList>
    </citation>
    <scope>NUCLEOTIDE SEQUENCE [LARGE SCALE GENOMIC DNA]</scope>
</reference>
<comment type="similarity">
    <text evidence="1">Belongs to the sorting nexin family.</text>
</comment>
<dbReference type="Gene3D" id="3.30.1520.10">
    <property type="entry name" value="Phox-like domain"/>
    <property type="match status" value="1"/>
</dbReference>
<keyword evidence="2" id="KW-0653">Protein transport</keyword>
<sequence>MVPWVRTMGQKLKQRLRLDVGREICRQYPLFCFLLLCLSAASLLLNRYIHILMIFWSFVAGVVTFYCSLGPDSLLPNIFFTIKYKPKQLGLQELFPQGHSCAVCGKVKCKRHRPSLLLENYQPWLDLKISSKVDASLSEVLELVLENFVYPWYRDVTDDESFVDELRITLRFFASVLIRRIHKVDIPSIITKKLLKAAMKHIEVIVKARQKVKNTEFLQQAALEEYGPELHVALRSRRDELHYLRKLTELLFPYILPPKATDCRSLTLLIREILSGSVFLPSLDFLADPDTVNHLLIIFIDDSPPEKATEPASPLVPFLQKFAEPRNKKPSVLKLELKQIREQQDLLFRFMNFLKQEGAVHVLQFCLTVEEFNDRILRPELSNDEMLSLHEELQKIYKTYCLDESIDKIRFDPFIVEEIQRSKSKTIRMTYLALLQFSHLFSYFRQLLRGAESPTRNSKLNRNTQKRGESFGISRIGSKIKGVFKSTTMEGAMLPNYGVAEGEDDFIEEGIVVMEDDSPVEAVSTPNTPRNLAAWKISIPYVDFFEDPSSERKEKKERIPVFCIDVERNDRRAVGHEPEHWSVYRRYLEFYVLESKLTEFHGAFPDAQLPSKRIIGPKNYEFLKSKREEFQEYLQKLLQHPELSNSQLLADFLSPNGGETQFLDKILPDVNLGKIIKSVPGKLMKEKGQHLEPFIMNFINSCESPKPKPSRPELTILSPTSENNKKLFNDLFKNNANRAENTERKQNQNYFMEVMTVEGVYDYLMYVGRVVFQVPDWLHHLLMGTRILFKNTLEIGLYFLMCLFHILNISFYSFLDAIFCENTEPRSLQDKQKGAKQTFEEMMNYIPDLLVKCIGEETKYESIRLLFDGLQQPVLNKQLTYVLLDIVIQELFPELNKVTEKQ</sequence>
<dbReference type="SMART" id="SM00312">
    <property type="entry name" value="PX"/>
    <property type="match status" value="1"/>
</dbReference>
<evidence type="ECO:0000259" key="4">
    <source>
        <dbReference type="PROSITE" id="PS50195"/>
    </source>
</evidence>
<dbReference type="FunFam" id="3.30.1520.10:FF:000007">
    <property type="entry name" value="sorting nexin-14 isoform X1"/>
    <property type="match status" value="1"/>
</dbReference>
<gene>
    <name evidence="6" type="primary">SNX14</name>
</gene>
<feature type="transmembrane region" description="Helical" evidence="3">
    <location>
        <begin position="28"/>
        <end position="45"/>
    </location>
</feature>
<dbReference type="InterPro" id="IPR037436">
    <property type="entry name" value="SNX14_PX"/>
</dbReference>
<dbReference type="Bgee" id="ENSGGOG00000008116">
    <property type="expression patterns" value="Expressed in testis and 6 other cell types or tissues"/>
</dbReference>
<dbReference type="EMBL" id="CABD030046424">
    <property type="status" value="NOT_ANNOTATED_CDS"/>
    <property type="molecule type" value="Genomic_DNA"/>
</dbReference>
<dbReference type="Pfam" id="PF00787">
    <property type="entry name" value="PX"/>
    <property type="match status" value="1"/>
</dbReference>
<dbReference type="Pfam" id="PF08628">
    <property type="entry name" value="Nexin_C"/>
    <property type="match status" value="1"/>
</dbReference>
<feature type="transmembrane region" description="Helical" evidence="3">
    <location>
        <begin position="51"/>
        <end position="69"/>
    </location>
</feature>
<dbReference type="EMBL" id="CABD030046422">
    <property type="status" value="NOT_ANNOTATED_CDS"/>
    <property type="molecule type" value="Genomic_DNA"/>
</dbReference>
<reference evidence="7" key="1">
    <citation type="submission" date="2011-05" db="EMBL/GenBank/DDBJ databases">
        <title>Insights into the evolution of the great apes provided by the gorilla genome.</title>
        <authorList>
            <person name="Scally A."/>
        </authorList>
    </citation>
    <scope>NUCLEOTIDE SEQUENCE [LARGE SCALE GENOMIC DNA]</scope>
</reference>
<keyword evidence="3" id="KW-0812">Transmembrane</keyword>
<dbReference type="GO" id="GO:0035091">
    <property type="term" value="F:phosphatidylinositol binding"/>
    <property type="evidence" value="ECO:0007669"/>
    <property type="project" value="InterPro"/>
</dbReference>
<keyword evidence="7" id="KW-1185">Reference proteome</keyword>
<dbReference type="PROSITE" id="PS51207">
    <property type="entry name" value="PXA"/>
    <property type="match status" value="1"/>
</dbReference>
<dbReference type="InterPro" id="IPR036305">
    <property type="entry name" value="RGS_sf"/>
</dbReference>
<evidence type="ECO:0000256" key="3">
    <source>
        <dbReference type="SAM" id="Phobius"/>
    </source>
</evidence>
<dbReference type="CDD" id="cd06877">
    <property type="entry name" value="PX_SNX14"/>
    <property type="match status" value="1"/>
</dbReference>
<name>A0A2I2YJV9_GORGO</name>
<protein>
    <submittedName>
        <fullName evidence="6">Sorting nexin 14</fullName>
    </submittedName>
</protein>
<dbReference type="AlphaFoldDB" id="A0A2I2YJV9"/>
<evidence type="ECO:0000313" key="6">
    <source>
        <dbReference type="Ensembl" id="ENSGGOP00000035215.1"/>
    </source>
</evidence>
<dbReference type="EMBL" id="CABD030046423">
    <property type="status" value="NOT_ANNOTATED_CDS"/>
    <property type="molecule type" value="Genomic_DNA"/>
</dbReference>
<dbReference type="InterPro" id="IPR001683">
    <property type="entry name" value="PX_dom"/>
</dbReference>
<keyword evidence="3" id="KW-1133">Transmembrane helix</keyword>
<dbReference type="InterPro" id="IPR036871">
    <property type="entry name" value="PX_dom_sf"/>
</dbReference>
<dbReference type="Ensembl" id="ENSGGOT00000056762.1">
    <property type="protein sequence ID" value="ENSGGOP00000035215.1"/>
    <property type="gene ID" value="ENSGGOG00000008116.3"/>
</dbReference>
<dbReference type="PROSITE" id="PS50195">
    <property type="entry name" value="PX"/>
    <property type="match status" value="1"/>
</dbReference>
<dbReference type="Pfam" id="PF02194">
    <property type="entry name" value="PXA"/>
    <property type="match status" value="1"/>
</dbReference>
<feature type="domain" description="PXA" evidence="5">
    <location>
        <begin position="130"/>
        <end position="304"/>
    </location>
</feature>
<proteinExistence type="inferred from homology"/>